<evidence type="ECO:0000313" key="5">
    <source>
        <dbReference type="EMBL" id="NEG71763.1"/>
    </source>
</evidence>
<proteinExistence type="inferred from homology"/>
<dbReference type="CDD" id="cd11326">
    <property type="entry name" value="AmyAc_Glg_debranch"/>
    <property type="match status" value="1"/>
</dbReference>
<dbReference type="Proteomes" id="UP000469943">
    <property type="component" value="Unassembled WGS sequence"/>
</dbReference>
<name>A0A6L4X0Z5_9BIFI</name>
<dbReference type="GO" id="GO:0004135">
    <property type="term" value="F:amylo-alpha-1,6-glucosidase activity"/>
    <property type="evidence" value="ECO:0007669"/>
    <property type="project" value="InterPro"/>
</dbReference>
<gene>
    <name evidence="5" type="primary">glgX</name>
    <name evidence="4" type="ORF">DSM100688_0561</name>
    <name evidence="5" type="ORF">GFD24_05985</name>
</gene>
<feature type="region of interest" description="Disordered" evidence="2">
    <location>
        <begin position="805"/>
        <end position="825"/>
    </location>
</feature>
<dbReference type="AlphaFoldDB" id="A0A6L4X0Z5"/>
<comment type="caution">
    <text evidence="4">The sequence shown here is derived from an EMBL/GenBank/DDBJ whole genome shotgun (WGS) entry which is preliminary data.</text>
</comment>
<dbReference type="InterPro" id="IPR013783">
    <property type="entry name" value="Ig-like_fold"/>
</dbReference>
<organism evidence="4 7">
    <name type="scientific">Bifidobacterium ramosum</name>
    <dbReference type="NCBI Taxonomy" id="1798158"/>
    <lineage>
        <taxon>Bacteria</taxon>
        <taxon>Bacillati</taxon>
        <taxon>Actinomycetota</taxon>
        <taxon>Actinomycetes</taxon>
        <taxon>Bifidobacteriales</taxon>
        <taxon>Bifidobacteriaceae</taxon>
        <taxon>Bifidobacterium</taxon>
    </lineage>
</organism>
<dbReference type="InterPro" id="IPR044505">
    <property type="entry name" value="GlgX_Isoamylase_N_E_set"/>
</dbReference>
<reference evidence="4 7" key="2">
    <citation type="submission" date="2019-10" db="EMBL/GenBank/DDBJ databases">
        <title>Characterization of the phylogenetic diversity of two novel species belonging to the genus Bifidobacterium: Bifidobacterium cebidarum sp. nov. and Bifidobacterium leontopitheci sp. nov.</title>
        <authorList>
            <person name="Lugli G.A."/>
            <person name="Duranti S."/>
            <person name="Milani C."/>
            <person name="Turroni F."/>
            <person name="Ventura M."/>
        </authorList>
    </citation>
    <scope>NUCLEOTIDE SEQUENCE [LARGE SCALE GENOMIC DNA]</scope>
    <source>
        <strain evidence="4 7">DSM 100688</strain>
    </source>
</reference>
<keyword evidence="7" id="KW-1185">Reference proteome</keyword>
<dbReference type="InterPro" id="IPR006047">
    <property type="entry name" value="GH13_cat_dom"/>
</dbReference>
<dbReference type="OrthoDB" id="3236218at2"/>
<protein>
    <submittedName>
        <fullName evidence="4 5">Glycogen debranching protein</fullName>
    </submittedName>
</protein>
<dbReference type="SUPFAM" id="SSF81296">
    <property type="entry name" value="E set domains"/>
    <property type="match status" value="1"/>
</dbReference>
<comment type="similarity">
    <text evidence="1">Belongs to the glycosyl hydrolase 13 family.</text>
</comment>
<dbReference type="PANTHER" id="PTHR43002">
    <property type="entry name" value="GLYCOGEN DEBRANCHING ENZYME"/>
    <property type="match status" value="1"/>
</dbReference>
<dbReference type="SMART" id="SM00642">
    <property type="entry name" value="Aamy"/>
    <property type="match status" value="1"/>
</dbReference>
<dbReference type="SUPFAM" id="SSF51445">
    <property type="entry name" value="(Trans)glycosidases"/>
    <property type="match status" value="1"/>
</dbReference>
<evidence type="ECO:0000313" key="6">
    <source>
        <dbReference type="Proteomes" id="UP000469943"/>
    </source>
</evidence>
<evidence type="ECO:0000313" key="7">
    <source>
        <dbReference type="Proteomes" id="UP000482084"/>
    </source>
</evidence>
<accession>A0A6L4X0Z5</accession>
<evidence type="ECO:0000256" key="2">
    <source>
        <dbReference type="SAM" id="MobiDB-lite"/>
    </source>
</evidence>
<dbReference type="Gene3D" id="3.20.20.80">
    <property type="entry name" value="Glycosidases"/>
    <property type="match status" value="1"/>
</dbReference>
<dbReference type="CDD" id="cd02856">
    <property type="entry name" value="E_set_GDE_Isoamylase_N"/>
    <property type="match status" value="1"/>
</dbReference>
<evidence type="ECO:0000313" key="4">
    <source>
        <dbReference type="EMBL" id="KAB8288559.1"/>
    </source>
</evidence>
<dbReference type="EMBL" id="WHZX01000003">
    <property type="protein sequence ID" value="NEG71763.1"/>
    <property type="molecule type" value="Genomic_DNA"/>
</dbReference>
<evidence type="ECO:0000256" key="1">
    <source>
        <dbReference type="ARBA" id="ARBA00008061"/>
    </source>
</evidence>
<dbReference type="SUPFAM" id="SSF51011">
    <property type="entry name" value="Glycosyl hydrolase domain"/>
    <property type="match status" value="1"/>
</dbReference>
<dbReference type="InterPro" id="IPR017853">
    <property type="entry name" value="GH"/>
</dbReference>
<evidence type="ECO:0000259" key="3">
    <source>
        <dbReference type="SMART" id="SM00642"/>
    </source>
</evidence>
<dbReference type="EMBL" id="WBSM01000002">
    <property type="protein sequence ID" value="KAB8288559.1"/>
    <property type="molecule type" value="Genomic_DNA"/>
</dbReference>
<dbReference type="NCBIfam" id="TIGR02100">
    <property type="entry name" value="glgX_debranch"/>
    <property type="match status" value="1"/>
</dbReference>
<reference evidence="5 6" key="1">
    <citation type="submission" date="2019-10" db="EMBL/GenBank/DDBJ databases">
        <title>Bifidobacterium from non-human primates.</title>
        <authorList>
            <person name="Modesto M."/>
        </authorList>
    </citation>
    <scope>NUCLEOTIDE SEQUENCE [LARGE SCALE GENOMIC DNA]</scope>
    <source>
        <strain evidence="5 6">TREM</strain>
    </source>
</reference>
<dbReference type="Pfam" id="PF00128">
    <property type="entry name" value="Alpha-amylase"/>
    <property type="match status" value="1"/>
</dbReference>
<dbReference type="Gene3D" id="2.60.40.10">
    <property type="entry name" value="Immunoglobulins"/>
    <property type="match status" value="1"/>
</dbReference>
<dbReference type="GO" id="GO:0005980">
    <property type="term" value="P:glycogen catabolic process"/>
    <property type="evidence" value="ECO:0007669"/>
    <property type="project" value="InterPro"/>
</dbReference>
<dbReference type="RefSeq" id="WP_152357671.1">
    <property type="nucleotide sequence ID" value="NZ_WBSM01000002.1"/>
</dbReference>
<dbReference type="InterPro" id="IPR014756">
    <property type="entry name" value="Ig_E-set"/>
</dbReference>
<dbReference type="InterPro" id="IPR011837">
    <property type="entry name" value="Glycogen_debranch_GlgX"/>
</dbReference>
<dbReference type="Proteomes" id="UP000482084">
    <property type="component" value="Unassembled WGS sequence"/>
</dbReference>
<feature type="domain" description="Glycosyl hydrolase family 13 catalytic" evidence="3">
    <location>
        <begin position="219"/>
        <end position="646"/>
    </location>
</feature>
<sequence length="873" mass="98063">MKNAIPQRYAIPHRYATRPGLYFTEDGGADAVVRSETADQVWLCVYEPVDQPTAFFNDAIRIFEDSPSSFLQQIHEHAVCTRIIESLYVRETLFRMEGPNYGLWYVHLPKAWDGMRYAYRVDGAWDPDHGLRFNPYKLLLDPYGKGIDGAMQLDPAAFSYQCEIGEDHKVRGSAFGAMSTVDAIGKMPVSVAIDDRDVTKHDGDPVHPHVPWSKTVLYELHVKGFTKNAPWLPEELRGTYAGLAHPVTLAYLQGLGVTSIELLPIQAKQDELFLQERDRHNYWGYSTLSYFSPEPSYATAAARKQGARAVRQEVIDMVNALHEAGFEVIMDVVYNHTCEGGVEGPTTCWRGFDPLSYYRRQRNNIGHLEDTTGCGNTLDFTNTHVVTFAVDSLRYWAKRIGIDGFRFDLAASLARLDGEFTKHHPFLYALRSDLLLGNLKLIMEPWDLGPQGWRTGGFGMPFSEWNDRFRDTTRRFWLTDTQPGATGGIGMQEMATRLCGSADLFATDPGRGCVASVNYVACHDGFTLTDLTRYVSKHNEANGENNMDGSNTNHSVNFGVEGPTGDPAITRNRERAAMNMLGTLMLSLGTPMMLAGDEFRNTQHGNNNAYAQDNDITWLDWDWLYQTKKTPEMRRLEMVSRLISIRKSLGLYHHEEFFTRLSQLGLFKPSSRVQWYLSDGTTPMERDWMDTGVRTFAMRLLSVDETDILIVINGVDQDRHFRLPSDCGWQCEWSSGVACGVRPGHGMFTERLDPHDFSDDNWTNAVSEDDPINELVDMVQAQLAAEEKLDRPRSVRTTNVTADPHTTLVGADHDDGRPGAAVRGRSAQGNGILDIERAVDGDDGETSAAEAASLAHDMWTIPALSISVFKRMQ</sequence>